<proteinExistence type="predicted"/>
<dbReference type="AlphaFoldDB" id="A0A1I4Z2E2"/>
<keyword evidence="2" id="KW-1185">Reference proteome</keyword>
<dbReference type="EMBL" id="FOVP01000002">
    <property type="protein sequence ID" value="SFN44070.1"/>
    <property type="molecule type" value="Genomic_DNA"/>
</dbReference>
<evidence type="ECO:0000313" key="1">
    <source>
        <dbReference type="EMBL" id="SFN44070.1"/>
    </source>
</evidence>
<gene>
    <name evidence="1" type="ORF">SAMN04487859_102222</name>
</gene>
<sequence length="58" mass="6540">MVGSGFSRACLREPTAPAPPLWGDFKARMEIALGYSSGYDLMLCAWLRNIKPFMERMV</sequence>
<reference evidence="2" key="1">
    <citation type="submission" date="2016-10" db="EMBL/GenBank/DDBJ databases">
        <authorList>
            <person name="Varghese N."/>
            <person name="Submissions S."/>
        </authorList>
    </citation>
    <scope>NUCLEOTIDE SEQUENCE [LARGE SCALE GENOMIC DNA]</scope>
    <source>
        <strain evidence="2">DSM 28463</strain>
    </source>
</reference>
<organism evidence="1 2">
    <name type="scientific">Roseovarius lutimaris</name>
    <dbReference type="NCBI Taxonomy" id="1005928"/>
    <lineage>
        <taxon>Bacteria</taxon>
        <taxon>Pseudomonadati</taxon>
        <taxon>Pseudomonadota</taxon>
        <taxon>Alphaproteobacteria</taxon>
        <taxon>Rhodobacterales</taxon>
        <taxon>Roseobacteraceae</taxon>
        <taxon>Roseovarius</taxon>
    </lineage>
</organism>
<dbReference type="Proteomes" id="UP000198599">
    <property type="component" value="Unassembled WGS sequence"/>
</dbReference>
<dbReference type="STRING" id="1005928.SAMN04487859_102222"/>
<accession>A0A1I4Z2E2</accession>
<protein>
    <submittedName>
        <fullName evidence="1">Uncharacterized protein</fullName>
    </submittedName>
</protein>
<evidence type="ECO:0000313" key="2">
    <source>
        <dbReference type="Proteomes" id="UP000198599"/>
    </source>
</evidence>
<name>A0A1I4Z2E2_9RHOB</name>